<dbReference type="EMBL" id="CP009458">
    <property type="protein sequence ID" value="AIR62301.1"/>
    <property type="molecule type" value="Genomic_DNA"/>
</dbReference>
<sequence length="299" mass="34573">MFTSRERSLGKLVVERFRKRRAERINNLMVKEGAYWYDNFITRTSLLEGLSLLIPGLKFGENVNDFRDLGNSNYRALLRALDKLDDNELQFFKTFINSHFYVCHATNNPAIATKKDMVLFSRRKLIEQDIKFNTYNTAYVDIAGLANDDNVFFSLEIGARPQKAIPGAGGSRFGNTYYKVAYTDPSFDFSSLYLFDQALMDIPQCKISDISEEAKAILNSRKYTRKSICFYGRKSLPALALSIISATRLLPERDRLVLLGCRTEKEKNELLRYLFRIEIRVPRLVGIKHGGYYRFARKK</sequence>
<dbReference type="KEGG" id="cem:LH23_17060"/>
<evidence type="ECO:0000313" key="2">
    <source>
        <dbReference type="Proteomes" id="UP000029516"/>
    </source>
</evidence>
<protein>
    <submittedName>
        <fullName evidence="1">Uncharacterized protein</fullName>
    </submittedName>
</protein>
<accession>A0AAN0S631</accession>
<dbReference type="Proteomes" id="UP000029516">
    <property type="component" value="Chromosome"/>
</dbReference>
<gene>
    <name evidence="1" type="ORF">LH23_17060</name>
</gene>
<dbReference type="AlphaFoldDB" id="A0AAN0S631"/>
<dbReference type="RefSeq" id="WP_039293566.1">
    <property type="nucleotide sequence ID" value="NZ_CP009458.1"/>
</dbReference>
<proteinExistence type="predicted"/>
<organism evidence="1 2">
    <name type="scientific">Cedecea neteri</name>
    <dbReference type="NCBI Taxonomy" id="158822"/>
    <lineage>
        <taxon>Bacteria</taxon>
        <taxon>Pseudomonadati</taxon>
        <taxon>Pseudomonadota</taxon>
        <taxon>Gammaproteobacteria</taxon>
        <taxon>Enterobacterales</taxon>
        <taxon>Enterobacteriaceae</taxon>
        <taxon>Cedecea</taxon>
    </lineage>
</organism>
<evidence type="ECO:0000313" key="1">
    <source>
        <dbReference type="EMBL" id="AIR62301.1"/>
    </source>
</evidence>
<name>A0AAN0S631_9ENTR</name>
<reference evidence="1 2" key="1">
    <citation type="submission" date="2014-09" db="EMBL/GenBank/DDBJ databases">
        <authorList>
            <person name="Chan K.-G."/>
        </authorList>
    </citation>
    <scope>NUCLEOTIDE SEQUENCE [LARGE SCALE GENOMIC DNA]</scope>
    <source>
        <strain evidence="1 2">M006</strain>
    </source>
</reference>